<feature type="compositionally biased region" description="Basic and acidic residues" evidence="5">
    <location>
        <begin position="586"/>
        <end position="604"/>
    </location>
</feature>
<evidence type="ECO:0000313" key="8">
    <source>
        <dbReference type="Proteomes" id="UP000193207"/>
    </source>
</evidence>
<evidence type="ECO:0000256" key="3">
    <source>
        <dbReference type="ARBA" id="ARBA00023237"/>
    </source>
</evidence>
<dbReference type="Pfam" id="PF00691">
    <property type="entry name" value="OmpA"/>
    <property type="match status" value="1"/>
</dbReference>
<feature type="region of interest" description="Disordered" evidence="5">
    <location>
        <begin position="573"/>
        <end position="638"/>
    </location>
</feature>
<organism evidence="7 8">
    <name type="scientific">Roseovarius halotolerans</name>
    <dbReference type="NCBI Taxonomy" id="505353"/>
    <lineage>
        <taxon>Bacteria</taxon>
        <taxon>Pseudomonadati</taxon>
        <taxon>Pseudomonadota</taxon>
        <taxon>Alphaproteobacteria</taxon>
        <taxon>Rhodobacterales</taxon>
        <taxon>Roseobacteraceae</taxon>
        <taxon>Roseovarius</taxon>
    </lineage>
</organism>
<dbReference type="PANTHER" id="PTHR30329">
    <property type="entry name" value="STATOR ELEMENT OF FLAGELLAR MOTOR COMPLEX"/>
    <property type="match status" value="1"/>
</dbReference>
<dbReference type="Gene3D" id="3.30.1330.60">
    <property type="entry name" value="OmpA-like domain"/>
    <property type="match status" value="1"/>
</dbReference>
<protein>
    <submittedName>
        <fullName evidence="7">Outer membrane porin F</fullName>
    </submittedName>
</protein>
<dbReference type="AlphaFoldDB" id="A0A1X6YUJ5"/>
<dbReference type="GO" id="GO:0009279">
    <property type="term" value="C:cell outer membrane"/>
    <property type="evidence" value="ECO:0007669"/>
    <property type="project" value="UniProtKB-SubCell"/>
</dbReference>
<dbReference type="PROSITE" id="PS51123">
    <property type="entry name" value="OMPA_2"/>
    <property type="match status" value="1"/>
</dbReference>
<dbReference type="PANTHER" id="PTHR30329:SF21">
    <property type="entry name" value="LIPOPROTEIN YIAD-RELATED"/>
    <property type="match status" value="1"/>
</dbReference>
<dbReference type="InterPro" id="IPR036737">
    <property type="entry name" value="OmpA-like_sf"/>
</dbReference>
<evidence type="ECO:0000256" key="5">
    <source>
        <dbReference type="SAM" id="MobiDB-lite"/>
    </source>
</evidence>
<dbReference type="RefSeq" id="WP_085817149.1">
    <property type="nucleotide sequence ID" value="NZ_FWFU01000002.1"/>
</dbReference>
<dbReference type="Gene3D" id="3.40.1520.20">
    <property type="match status" value="2"/>
</dbReference>
<evidence type="ECO:0000256" key="2">
    <source>
        <dbReference type="ARBA" id="ARBA00023136"/>
    </source>
</evidence>
<dbReference type="InterPro" id="IPR006664">
    <property type="entry name" value="OMP_bac"/>
</dbReference>
<keyword evidence="8" id="KW-1185">Reference proteome</keyword>
<accession>A0A1X6YUJ5</accession>
<sequence>MRLSSIFTIAATFLAAAVFCLLIARLAVTVIEDSSRASVRQELDMNGMTWTEVDADGLQIFLGGTAPSEAMRFKALSLAGRIVDAARVMDQMLIEDTKGIAPPRFSIEILRNDSGTSLIGLVPASTDRDALMEDIADATGEGDATDLLESADYPHSETWEEALDYAIESLELLPRAKISVDAERVLIKAMVDSPEAKRRLEVELARNAPEDLRLSLDISAPRPVVTPFTLRFLIEDGVGRFDACSADTEAARDRILSAAGRAGLSSKADCTLALGVPSPRWGEAAEMAIDALDKLGGGSLTFSDADISMVALEGTSESTFDDVIGRLETSLPDVFALHAVLPRPEDASAPVAPEFVATLSPEGLVQIRGRVSSKLARETVDSFAKARFSSESVRTTARVSDGLPKDWSLRTLTGLEALSHVANGVVTVTPDSLTLIGKTGQKDASARVSRLLSEKLGEGATFSIKVTYSEALDPVASIPTPEECEARIAEIQSEKKINFEPGSSTIEGGGAAILDDIAEVLSECGDLRMEIGGHTDSQGREIMNERLSQDRAQAVLNALRERRILTSSFTAKGYGESEPIADNDTEAGREANRRIEFRLIRPEAAEEDPTSLESADEQGEEDNQAEEPSQEDKPDEQN</sequence>
<feature type="compositionally biased region" description="Acidic residues" evidence="5">
    <location>
        <begin position="605"/>
        <end position="629"/>
    </location>
</feature>
<dbReference type="InterPro" id="IPR050330">
    <property type="entry name" value="Bact_OuterMem_StrucFunc"/>
</dbReference>
<evidence type="ECO:0000259" key="6">
    <source>
        <dbReference type="PROSITE" id="PS51123"/>
    </source>
</evidence>
<dbReference type="PRINTS" id="PR01021">
    <property type="entry name" value="OMPADOMAIN"/>
</dbReference>
<reference evidence="7 8" key="1">
    <citation type="submission" date="2017-03" db="EMBL/GenBank/DDBJ databases">
        <authorList>
            <person name="Afonso C.L."/>
            <person name="Miller P.J."/>
            <person name="Scott M.A."/>
            <person name="Spackman E."/>
            <person name="Goraichik I."/>
            <person name="Dimitrov K.M."/>
            <person name="Suarez D.L."/>
            <person name="Swayne D.E."/>
        </authorList>
    </citation>
    <scope>NUCLEOTIDE SEQUENCE [LARGE SCALE GENOMIC DNA]</scope>
    <source>
        <strain evidence="7 8">CECT 8110</strain>
    </source>
</reference>
<proteinExistence type="predicted"/>
<dbReference type="InterPro" id="IPR006665">
    <property type="entry name" value="OmpA-like"/>
</dbReference>
<keyword evidence="3" id="KW-0998">Cell outer membrane</keyword>
<evidence type="ECO:0000313" key="7">
    <source>
        <dbReference type="EMBL" id="SLN31840.1"/>
    </source>
</evidence>
<dbReference type="OrthoDB" id="5525824at2"/>
<keyword evidence="2 4" id="KW-0472">Membrane</keyword>
<feature type="domain" description="OmpA-like" evidence="6">
    <location>
        <begin position="486"/>
        <end position="603"/>
    </location>
</feature>
<gene>
    <name evidence="7" type="primary">oprF_1</name>
    <name evidence="7" type="ORF">ROH8110_01500</name>
</gene>
<dbReference type="SUPFAM" id="SSF103088">
    <property type="entry name" value="OmpA-like"/>
    <property type="match status" value="1"/>
</dbReference>
<evidence type="ECO:0000256" key="4">
    <source>
        <dbReference type="PROSITE-ProRule" id="PRU00473"/>
    </source>
</evidence>
<dbReference type="Proteomes" id="UP000193207">
    <property type="component" value="Unassembled WGS sequence"/>
</dbReference>
<comment type="subcellular location">
    <subcellularLocation>
        <location evidence="1">Cell outer membrane</location>
    </subcellularLocation>
</comment>
<evidence type="ECO:0000256" key="1">
    <source>
        <dbReference type="ARBA" id="ARBA00004442"/>
    </source>
</evidence>
<dbReference type="CDD" id="cd07185">
    <property type="entry name" value="OmpA_C-like"/>
    <property type="match status" value="1"/>
</dbReference>
<dbReference type="EMBL" id="FWFU01000002">
    <property type="protein sequence ID" value="SLN31840.1"/>
    <property type="molecule type" value="Genomic_DNA"/>
</dbReference>
<name>A0A1X6YUJ5_9RHOB</name>